<comment type="caution">
    <text evidence="2">The sequence shown here is derived from an EMBL/GenBank/DDBJ whole genome shotgun (WGS) entry which is preliminary data.</text>
</comment>
<reference evidence="2 3" key="1">
    <citation type="submission" date="2019-09" db="EMBL/GenBank/DDBJ databases">
        <title>Genome Sequences of Streptomyces kaniharaensis ATCC 21070.</title>
        <authorList>
            <person name="Zhu W."/>
            <person name="De Crecy-Lagard V."/>
            <person name="Richards N.G."/>
        </authorList>
    </citation>
    <scope>NUCLEOTIDE SEQUENCE [LARGE SCALE GENOMIC DNA]</scope>
    <source>
        <strain evidence="2 3">SF-557</strain>
    </source>
</reference>
<protein>
    <recommendedName>
        <fullName evidence="4">HAF repeat-containing protein</fullName>
    </recommendedName>
</protein>
<dbReference type="RefSeq" id="WP_153466998.1">
    <property type="nucleotide sequence ID" value="NZ_WBOF01000002.1"/>
</dbReference>
<evidence type="ECO:0000313" key="2">
    <source>
        <dbReference type="EMBL" id="MQS16273.1"/>
    </source>
</evidence>
<gene>
    <name evidence="2" type="ORF">F7Q99_29675</name>
</gene>
<evidence type="ECO:0000313" key="3">
    <source>
        <dbReference type="Proteomes" id="UP000450000"/>
    </source>
</evidence>
<dbReference type="EMBL" id="WBOF01000002">
    <property type="protein sequence ID" value="MQS16273.1"/>
    <property type="molecule type" value="Genomic_DNA"/>
</dbReference>
<proteinExistence type="predicted"/>
<evidence type="ECO:0000256" key="1">
    <source>
        <dbReference type="SAM" id="MobiDB-lite"/>
    </source>
</evidence>
<feature type="region of interest" description="Disordered" evidence="1">
    <location>
        <begin position="1"/>
        <end position="20"/>
    </location>
</feature>
<name>A0A6N7L382_9ACTN</name>
<dbReference type="OrthoDB" id="4310309at2"/>
<organism evidence="2 3">
    <name type="scientific">Streptomyces kaniharaensis</name>
    <dbReference type="NCBI Taxonomy" id="212423"/>
    <lineage>
        <taxon>Bacteria</taxon>
        <taxon>Bacillati</taxon>
        <taxon>Actinomycetota</taxon>
        <taxon>Actinomycetes</taxon>
        <taxon>Kitasatosporales</taxon>
        <taxon>Streptomycetaceae</taxon>
        <taxon>Streptomyces</taxon>
    </lineage>
</organism>
<sequence>MSWAPDGTATALAPLPGNTNSQATAVSSTGVVIGSSWADTAHEHAVAWDPDGTAVALEPLGDDVRTVVAGINSSGVAVGYSQGDDILGPRHAVVWSPDGTPTALNATGWADSLAVRINDAGVVIGFGGPNPAALHSLIWRADGSVTDLGYSVRVAAVNSSGTVAGTSAASLDTLGYAMKWTPDGTATALGPKTSGSDFSDATAINDSGTVVGYSWYADPAREFQTALRWNPDGTTTVLCQPDAASARFINNPGLVVGVSLVHGLHGYARHFAAVWK</sequence>
<dbReference type="Proteomes" id="UP000450000">
    <property type="component" value="Unassembled WGS sequence"/>
</dbReference>
<evidence type="ECO:0008006" key="4">
    <source>
        <dbReference type="Google" id="ProtNLM"/>
    </source>
</evidence>
<keyword evidence="3" id="KW-1185">Reference proteome</keyword>
<accession>A0A6N7L382</accession>
<dbReference type="AlphaFoldDB" id="A0A6N7L382"/>